<dbReference type="GO" id="GO:0006412">
    <property type="term" value="P:translation"/>
    <property type="evidence" value="ECO:0007669"/>
    <property type="project" value="InterPro"/>
</dbReference>
<gene>
    <name evidence="6" type="ORF">WMSIL1_LOCUS11000</name>
</gene>
<sequence>MVFCAKICGSSFLTGGVPVQLSLLRQLGKLTKFVYPWMNRRKPYWVDQKADPNLNEDVTPENAEFLAADREENFVNRFTGKSIMNETNRPWLPMETQRCGLVGLKLGIYPMWTKDGRKVNCTILQIPDNHAMRYVPPSDLDKYLSLKDPRGYWLTNRHVPSWVNQRRWGLQLVGAMSADPAEFTPEWCGLFTSLGIPPKRKISRFLVSPDAALEPGTPLTINHFRVGDYIDVTARTINRGFQGVIERWGMSGGPAAHGSTKFHRRIGSLAGAGVSRLLLVIRTFCEGLCGYLYAVYD</sequence>
<dbReference type="PANTHER" id="PTHR11229:SF8">
    <property type="entry name" value="LARGE RIBOSOMAL SUBUNIT PROTEIN UL3M"/>
    <property type="match status" value="1"/>
</dbReference>
<evidence type="ECO:0000256" key="1">
    <source>
        <dbReference type="ARBA" id="ARBA00006540"/>
    </source>
</evidence>
<dbReference type="AlphaFoldDB" id="A0A564Z0Q4"/>
<proteinExistence type="inferred from homology"/>
<keyword evidence="7" id="KW-1185">Reference proteome</keyword>
<evidence type="ECO:0000256" key="2">
    <source>
        <dbReference type="ARBA" id="ARBA00022980"/>
    </source>
</evidence>
<dbReference type="InterPro" id="IPR019927">
    <property type="entry name" value="Ribosomal_uL3_bac/org-type"/>
</dbReference>
<organism evidence="6 7">
    <name type="scientific">Hymenolepis diminuta</name>
    <name type="common">Rat tapeworm</name>
    <dbReference type="NCBI Taxonomy" id="6216"/>
    <lineage>
        <taxon>Eukaryota</taxon>
        <taxon>Metazoa</taxon>
        <taxon>Spiralia</taxon>
        <taxon>Lophotrochozoa</taxon>
        <taxon>Platyhelminthes</taxon>
        <taxon>Cestoda</taxon>
        <taxon>Eucestoda</taxon>
        <taxon>Cyclophyllidea</taxon>
        <taxon>Hymenolepididae</taxon>
        <taxon>Hymenolepis</taxon>
    </lineage>
</organism>
<dbReference type="Proteomes" id="UP000321570">
    <property type="component" value="Unassembled WGS sequence"/>
</dbReference>
<evidence type="ECO:0000256" key="3">
    <source>
        <dbReference type="ARBA" id="ARBA00023274"/>
    </source>
</evidence>
<evidence type="ECO:0000256" key="5">
    <source>
        <dbReference type="ARBA" id="ARBA00035396"/>
    </source>
</evidence>
<dbReference type="Gene3D" id="2.40.30.10">
    <property type="entry name" value="Translation factors"/>
    <property type="match status" value="1"/>
</dbReference>
<name>A0A564Z0Q4_HYMDI</name>
<protein>
    <recommendedName>
        <fullName evidence="4">Large ribosomal subunit protein uL3m</fullName>
    </recommendedName>
    <alternativeName>
        <fullName evidence="5">39S ribosomal protein L3, mitochondrial</fullName>
    </alternativeName>
</protein>
<dbReference type="GO" id="GO:0005762">
    <property type="term" value="C:mitochondrial large ribosomal subunit"/>
    <property type="evidence" value="ECO:0007669"/>
    <property type="project" value="TreeGrafter"/>
</dbReference>
<dbReference type="GO" id="GO:0003735">
    <property type="term" value="F:structural constituent of ribosome"/>
    <property type="evidence" value="ECO:0007669"/>
    <property type="project" value="InterPro"/>
</dbReference>
<dbReference type="PANTHER" id="PTHR11229">
    <property type="entry name" value="50S RIBOSOMAL PROTEIN L3"/>
    <property type="match status" value="1"/>
</dbReference>
<evidence type="ECO:0000313" key="7">
    <source>
        <dbReference type="Proteomes" id="UP000321570"/>
    </source>
</evidence>
<dbReference type="InterPro" id="IPR000597">
    <property type="entry name" value="Ribosomal_uL3"/>
</dbReference>
<accession>A0A564Z0Q4</accession>
<evidence type="ECO:0000256" key="4">
    <source>
        <dbReference type="ARBA" id="ARBA00035209"/>
    </source>
</evidence>
<evidence type="ECO:0000313" key="6">
    <source>
        <dbReference type="EMBL" id="VUZ52488.1"/>
    </source>
</evidence>
<dbReference type="Pfam" id="PF00297">
    <property type="entry name" value="Ribosomal_L3"/>
    <property type="match status" value="1"/>
</dbReference>
<reference evidence="6 7" key="1">
    <citation type="submission" date="2019-07" db="EMBL/GenBank/DDBJ databases">
        <authorList>
            <person name="Jastrzebski P J."/>
            <person name="Paukszto L."/>
            <person name="Jastrzebski P J."/>
        </authorList>
    </citation>
    <scope>NUCLEOTIDE SEQUENCE [LARGE SCALE GENOMIC DNA]</scope>
    <source>
        <strain evidence="6 7">WMS-il1</strain>
    </source>
</reference>
<dbReference type="SUPFAM" id="SSF50447">
    <property type="entry name" value="Translation proteins"/>
    <property type="match status" value="1"/>
</dbReference>
<comment type="similarity">
    <text evidence="1">Belongs to the universal ribosomal protein uL3 family.</text>
</comment>
<keyword evidence="3" id="KW-0687">Ribonucleoprotein</keyword>
<dbReference type="InterPro" id="IPR044892">
    <property type="entry name" value="Ribosomal_L3_dom_3_arc_sf"/>
</dbReference>
<dbReference type="Gene3D" id="4.10.960.10">
    <property type="entry name" value="Ribosomal protein L3, domain 3"/>
    <property type="match status" value="1"/>
</dbReference>
<dbReference type="EMBL" id="CABIJS010000499">
    <property type="protein sequence ID" value="VUZ52488.1"/>
    <property type="molecule type" value="Genomic_DNA"/>
</dbReference>
<keyword evidence="2" id="KW-0689">Ribosomal protein</keyword>
<dbReference type="InterPro" id="IPR009000">
    <property type="entry name" value="Transl_B-barrel_sf"/>
</dbReference>